<dbReference type="Proteomes" id="UP000054018">
    <property type="component" value="Unassembled WGS sequence"/>
</dbReference>
<evidence type="ECO:0000313" key="3">
    <source>
        <dbReference type="Proteomes" id="UP000054018"/>
    </source>
</evidence>
<dbReference type="OrthoDB" id="2688014at2759"/>
<dbReference type="HOGENOM" id="CLU_1791505_0_0_1"/>
<proteinExistence type="predicted"/>
<organism evidence="2 3">
    <name type="scientific">Pisolithus microcarpus 441</name>
    <dbReference type="NCBI Taxonomy" id="765257"/>
    <lineage>
        <taxon>Eukaryota</taxon>
        <taxon>Fungi</taxon>
        <taxon>Dikarya</taxon>
        <taxon>Basidiomycota</taxon>
        <taxon>Agaricomycotina</taxon>
        <taxon>Agaricomycetes</taxon>
        <taxon>Agaricomycetidae</taxon>
        <taxon>Boletales</taxon>
        <taxon>Sclerodermatineae</taxon>
        <taxon>Pisolithaceae</taxon>
        <taxon>Pisolithus</taxon>
    </lineage>
</organism>
<dbReference type="EMBL" id="KN833818">
    <property type="protein sequence ID" value="KIK17833.1"/>
    <property type="molecule type" value="Genomic_DNA"/>
</dbReference>
<feature type="region of interest" description="Disordered" evidence="1">
    <location>
        <begin position="60"/>
        <end position="145"/>
    </location>
</feature>
<feature type="non-terminal residue" evidence="2">
    <location>
        <position position="145"/>
    </location>
</feature>
<evidence type="ECO:0000256" key="1">
    <source>
        <dbReference type="SAM" id="MobiDB-lite"/>
    </source>
</evidence>
<gene>
    <name evidence="2" type="ORF">PISMIDRAFT_14801</name>
</gene>
<feature type="compositionally biased region" description="Basic and acidic residues" evidence="1">
    <location>
        <begin position="82"/>
        <end position="122"/>
    </location>
</feature>
<evidence type="ECO:0000313" key="2">
    <source>
        <dbReference type="EMBL" id="KIK17833.1"/>
    </source>
</evidence>
<feature type="compositionally biased region" description="Basic and acidic residues" evidence="1">
    <location>
        <begin position="129"/>
        <end position="145"/>
    </location>
</feature>
<reference evidence="2 3" key="1">
    <citation type="submission" date="2014-04" db="EMBL/GenBank/DDBJ databases">
        <authorList>
            <consortium name="DOE Joint Genome Institute"/>
            <person name="Kuo A."/>
            <person name="Kohler A."/>
            <person name="Costa M.D."/>
            <person name="Nagy L.G."/>
            <person name="Floudas D."/>
            <person name="Copeland A."/>
            <person name="Barry K.W."/>
            <person name="Cichocki N."/>
            <person name="Veneault-Fourrey C."/>
            <person name="LaButti K."/>
            <person name="Lindquist E.A."/>
            <person name="Lipzen A."/>
            <person name="Lundell T."/>
            <person name="Morin E."/>
            <person name="Murat C."/>
            <person name="Sun H."/>
            <person name="Tunlid A."/>
            <person name="Henrissat B."/>
            <person name="Grigoriev I.V."/>
            <person name="Hibbett D.S."/>
            <person name="Martin F."/>
            <person name="Nordberg H.P."/>
            <person name="Cantor M.N."/>
            <person name="Hua S.X."/>
        </authorList>
    </citation>
    <scope>NUCLEOTIDE SEQUENCE [LARGE SCALE GENOMIC DNA]</scope>
    <source>
        <strain evidence="2 3">441</strain>
    </source>
</reference>
<protein>
    <submittedName>
        <fullName evidence="2">Uncharacterized protein</fullName>
    </submittedName>
</protein>
<sequence>MPDSTQALWCVCRKYCKGVRRPINTLRTWKRHLREADDDEKTSITLATRSDAFRAFIVSSARSGDASGETGTAKCPRLTPAAEHRPRLPDQGDGHQSEVHDYHRADDDQYFHNDDGPGEFRNDNGLGEFRNDDGPGEFRNDDGPG</sequence>
<reference evidence="3" key="2">
    <citation type="submission" date="2015-01" db="EMBL/GenBank/DDBJ databases">
        <title>Evolutionary Origins and Diversification of the Mycorrhizal Mutualists.</title>
        <authorList>
            <consortium name="DOE Joint Genome Institute"/>
            <consortium name="Mycorrhizal Genomics Consortium"/>
            <person name="Kohler A."/>
            <person name="Kuo A."/>
            <person name="Nagy L.G."/>
            <person name="Floudas D."/>
            <person name="Copeland A."/>
            <person name="Barry K.W."/>
            <person name="Cichocki N."/>
            <person name="Veneault-Fourrey C."/>
            <person name="LaButti K."/>
            <person name="Lindquist E.A."/>
            <person name="Lipzen A."/>
            <person name="Lundell T."/>
            <person name="Morin E."/>
            <person name="Murat C."/>
            <person name="Riley R."/>
            <person name="Ohm R."/>
            <person name="Sun H."/>
            <person name="Tunlid A."/>
            <person name="Henrissat B."/>
            <person name="Grigoriev I.V."/>
            <person name="Hibbett D.S."/>
            <person name="Martin F."/>
        </authorList>
    </citation>
    <scope>NUCLEOTIDE SEQUENCE [LARGE SCALE GENOMIC DNA]</scope>
    <source>
        <strain evidence="3">441</strain>
    </source>
</reference>
<name>A0A0C9ZD11_9AGAM</name>
<dbReference type="AlphaFoldDB" id="A0A0C9ZD11"/>
<keyword evidence="3" id="KW-1185">Reference proteome</keyword>
<accession>A0A0C9ZD11</accession>